<name>A0A2P5THQ1_9GAMM</name>
<protein>
    <submittedName>
        <fullName evidence="5">IS66 family transposase</fullName>
    </submittedName>
</protein>
<proteinExistence type="predicted"/>
<feature type="domain" description="DUF6444" evidence="4">
    <location>
        <begin position="22"/>
        <end position="79"/>
    </location>
</feature>
<feature type="compositionally biased region" description="Basic and acidic residues" evidence="1">
    <location>
        <begin position="17"/>
        <end position="37"/>
    </location>
</feature>
<dbReference type="Pfam" id="PF03050">
    <property type="entry name" value="DDE_Tnp_IS66"/>
    <property type="match status" value="1"/>
</dbReference>
<evidence type="ECO:0000313" key="5">
    <source>
        <dbReference type="EMBL" id="PPL14050.1"/>
    </source>
</evidence>
<reference evidence="6" key="1">
    <citation type="submission" date="2016-11" db="EMBL/GenBank/DDBJ databases">
        <authorList>
            <person name="Sisinthy S."/>
            <person name="Ara S."/>
            <person name="Gundlapally S.R."/>
        </authorList>
    </citation>
    <scope>NUCLEOTIDE SEQUENCE [LARGE SCALE GENOMIC DNA]</scope>
    <source>
        <strain evidence="6">V1-41</strain>
    </source>
</reference>
<dbReference type="EMBL" id="MPZM01000100">
    <property type="protein sequence ID" value="PPL14050.1"/>
    <property type="molecule type" value="Genomic_DNA"/>
</dbReference>
<dbReference type="PANTHER" id="PTHR33678:SF2">
    <property type="match status" value="1"/>
</dbReference>
<dbReference type="PANTHER" id="PTHR33678">
    <property type="entry name" value="BLL1576 PROTEIN"/>
    <property type="match status" value="1"/>
</dbReference>
<evidence type="ECO:0000256" key="1">
    <source>
        <dbReference type="SAM" id="MobiDB-lite"/>
    </source>
</evidence>
<dbReference type="InterPro" id="IPR004291">
    <property type="entry name" value="Transposase_IS66_central"/>
</dbReference>
<feature type="region of interest" description="Disordered" evidence="1">
    <location>
        <begin position="1"/>
        <end position="87"/>
    </location>
</feature>
<keyword evidence="6" id="KW-1185">Reference proteome</keyword>
<dbReference type="OrthoDB" id="9800877at2"/>
<evidence type="ECO:0000313" key="6">
    <source>
        <dbReference type="Proteomes" id="UP000242231"/>
    </source>
</evidence>
<feature type="compositionally biased region" description="Low complexity" evidence="1">
    <location>
        <begin position="40"/>
        <end position="50"/>
    </location>
</feature>
<comment type="caution">
    <text evidence="5">The sequence shown here is derived from an EMBL/GenBank/DDBJ whole genome shotgun (WGS) entry which is preliminary data.</text>
</comment>
<evidence type="ECO:0000259" key="3">
    <source>
        <dbReference type="Pfam" id="PF13005"/>
    </source>
</evidence>
<organism evidence="5 6">
    <name type="scientific">Oceanisphaera arctica</name>
    <dbReference type="NCBI Taxonomy" id="641510"/>
    <lineage>
        <taxon>Bacteria</taxon>
        <taxon>Pseudomonadati</taxon>
        <taxon>Pseudomonadota</taxon>
        <taxon>Gammaproteobacteria</taxon>
        <taxon>Aeromonadales</taxon>
        <taxon>Aeromonadaceae</taxon>
        <taxon>Oceanisphaera</taxon>
    </lineage>
</organism>
<dbReference type="RefSeq" id="WP_104488639.1">
    <property type="nucleotide sequence ID" value="NZ_BMYB01000040.1"/>
</dbReference>
<feature type="domain" description="Transposase IS66 zinc-finger binding" evidence="3">
    <location>
        <begin position="98"/>
        <end position="141"/>
    </location>
</feature>
<dbReference type="Pfam" id="PF13005">
    <property type="entry name" value="zf-IS66"/>
    <property type="match status" value="1"/>
</dbReference>
<evidence type="ECO:0000259" key="2">
    <source>
        <dbReference type="Pfam" id="PF03050"/>
    </source>
</evidence>
<gene>
    <name evidence="5" type="ORF">UN63_16790</name>
</gene>
<accession>A0A2P5THQ1</accession>
<dbReference type="InterPro" id="IPR024474">
    <property type="entry name" value="Znf_dom_IS66"/>
</dbReference>
<dbReference type="Pfam" id="PF20042">
    <property type="entry name" value="DUF6444"/>
    <property type="match status" value="1"/>
</dbReference>
<dbReference type="Proteomes" id="UP000242231">
    <property type="component" value="Unassembled WGS sequence"/>
</dbReference>
<dbReference type="AlphaFoldDB" id="A0A2P5THQ1"/>
<dbReference type="NCBIfam" id="NF033517">
    <property type="entry name" value="transpos_IS66"/>
    <property type="match status" value="1"/>
</dbReference>
<dbReference type="InterPro" id="IPR052344">
    <property type="entry name" value="Transposase-related"/>
</dbReference>
<evidence type="ECO:0000259" key="4">
    <source>
        <dbReference type="Pfam" id="PF20042"/>
    </source>
</evidence>
<feature type="domain" description="Transposase IS66 central" evidence="2">
    <location>
        <begin position="156"/>
        <end position="423"/>
    </location>
</feature>
<sequence length="474" mass="54317">MTKKHTSPVTPPLTLEQAHEMIHKLMERIAELEDRLKQNSGNSSKPPSSDGPGGIPPARPRKRSGKQRGAQPGHQGQRRQRHPQDERVSVTPYFPAAECACCGGNMLNHTKPHRVHQVFDLPEVSYFVTEHQLFRATCTRCINTDEAMLPDTVSHTQMGTNLLSYIALQSGQFHQSISQIQRQLQQHFGLHFSRGAISEAQGRVSAMLTPTYQAIKQQVQSAPHIHADETRHQRGGERRWMWLALSKVAVCFMTAFGRGQDAARRLLGELPETSALVTDQYAGYRFVATEQRQLCWAHVARNVAAIADSSEQVNHPVGARLVLLADMVFRTRHRWENGKLKHEQYLRRLRRCRQSWRVQLERGMMLCSSRYRGRCRFLLQDDDMLWTFLTDDRLALTNNEAERALRGYVLWRKGSYGVWSQRGELFRQRILSLVETAKRLGRCPQQWLRSVIRACIEKTDYPIPEELCVSSHSG</sequence>
<dbReference type="InterPro" id="IPR045618">
    <property type="entry name" value="DUF6444"/>
</dbReference>